<dbReference type="Proteomes" id="UP000292302">
    <property type="component" value="Unassembled WGS sequence"/>
</dbReference>
<evidence type="ECO:0000313" key="1">
    <source>
        <dbReference type="EMBL" id="TBU71092.1"/>
    </source>
</evidence>
<reference evidence="1 2" key="1">
    <citation type="submission" date="2018-06" db="EMBL/GenBank/DDBJ databases">
        <title>Three novel Pseudomonas species isolated from symptomatic oak.</title>
        <authorList>
            <person name="Bueno-Gonzalez V."/>
            <person name="Brady C."/>
        </authorList>
    </citation>
    <scope>NUCLEOTIDE SEQUENCE [LARGE SCALE GENOMIC DNA]</scope>
    <source>
        <strain evidence="1 2">P9A</strain>
    </source>
</reference>
<gene>
    <name evidence="1" type="ORF">DNK06_24805</name>
</gene>
<proteinExistence type="predicted"/>
<organism evidence="1 2">
    <name type="scientific">Phytopseudomonas daroniae</name>
    <dbReference type="NCBI Taxonomy" id="2487519"/>
    <lineage>
        <taxon>Bacteria</taxon>
        <taxon>Pseudomonadati</taxon>
        <taxon>Pseudomonadota</taxon>
        <taxon>Gammaproteobacteria</taxon>
        <taxon>Pseudomonadales</taxon>
        <taxon>Pseudomonadaceae</taxon>
        <taxon>Phytopseudomonas</taxon>
    </lineage>
</organism>
<sequence>MVGLLLASGLASACEVDTAAAVRDETHGNYVIPVRVKTGERCVILDHLTEDGRKTRNEVWMPVEKLGSSTPKLGRFKREYQVEGDVAKVDRFVYVAGDKAGEDSVRFSSFPNQQERRAVEYRISIE</sequence>
<keyword evidence="2" id="KW-1185">Reference proteome</keyword>
<accession>A0A4Q9QEL2</accession>
<name>A0A4Q9QEL2_9GAMM</name>
<evidence type="ECO:0000313" key="2">
    <source>
        <dbReference type="Proteomes" id="UP000292302"/>
    </source>
</evidence>
<protein>
    <submittedName>
        <fullName evidence="1">Uncharacterized protein</fullName>
    </submittedName>
</protein>
<comment type="caution">
    <text evidence="1">The sequence shown here is derived from an EMBL/GenBank/DDBJ whole genome shotgun (WGS) entry which is preliminary data.</text>
</comment>
<dbReference type="EMBL" id="QJUI01000044">
    <property type="protein sequence ID" value="TBU71092.1"/>
    <property type="molecule type" value="Genomic_DNA"/>
</dbReference>
<dbReference type="AlphaFoldDB" id="A0A4Q9QEL2"/>